<name>A0A9P7E9G7_9AGAM</name>
<protein>
    <submittedName>
        <fullName evidence="2">HAD-like domain-containing protein</fullName>
    </submittedName>
</protein>
<dbReference type="PANTHER" id="PTHR43316:SF3">
    <property type="entry name" value="HALOACID DEHALOGENASE, TYPE II (AFU_ORTHOLOGUE AFUA_2G07750)-RELATED"/>
    <property type="match status" value="1"/>
</dbReference>
<dbReference type="InterPro" id="IPR023214">
    <property type="entry name" value="HAD_sf"/>
</dbReference>
<dbReference type="SUPFAM" id="SSF56784">
    <property type="entry name" value="HAD-like"/>
    <property type="match status" value="1"/>
</dbReference>
<dbReference type="PANTHER" id="PTHR43316">
    <property type="entry name" value="HYDROLASE, HALOACID DELAHOGENASE-RELATED"/>
    <property type="match status" value="1"/>
</dbReference>
<evidence type="ECO:0000313" key="3">
    <source>
        <dbReference type="Proteomes" id="UP000807769"/>
    </source>
</evidence>
<accession>A0A9P7E9G7</accession>
<sequence length="190" mass="21275">MTSIEHLDLRKIDAGLFDVFGTVLDWHSTVARQLARLSKGLLLEGSQDAVDFAEEWRAGYCAHVKRASQVTISWDGIFASELFGSYKPNKKVYQSAAYHLSLPPHKIAMVATHKLDLIAASSVGFNTIYVPRPAEDSREVRESMRSKKDGGEVDLVVKDFEELARLIREARLGLALVRPRQLLATSLRPR</sequence>
<dbReference type="RefSeq" id="XP_041192022.1">
    <property type="nucleotide sequence ID" value="XM_041335913.1"/>
</dbReference>
<proteinExistence type="predicted"/>
<keyword evidence="1" id="KW-0378">Hydrolase</keyword>
<evidence type="ECO:0000313" key="2">
    <source>
        <dbReference type="EMBL" id="KAG1814686.1"/>
    </source>
</evidence>
<reference evidence="2" key="1">
    <citation type="journal article" date="2020" name="New Phytol.">
        <title>Comparative genomics reveals dynamic genome evolution in host specialist ectomycorrhizal fungi.</title>
        <authorList>
            <person name="Lofgren L.A."/>
            <person name="Nguyen N.H."/>
            <person name="Vilgalys R."/>
            <person name="Ruytinx J."/>
            <person name="Liao H.L."/>
            <person name="Branco S."/>
            <person name="Kuo A."/>
            <person name="LaButti K."/>
            <person name="Lipzen A."/>
            <person name="Andreopoulos W."/>
            <person name="Pangilinan J."/>
            <person name="Riley R."/>
            <person name="Hundley H."/>
            <person name="Na H."/>
            <person name="Barry K."/>
            <person name="Grigoriev I.V."/>
            <person name="Stajich J.E."/>
            <person name="Kennedy P.G."/>
        </authorList>
    </citation>
    <scope>NUCLEOTIDE SEQUENCE</scope>
    <source>
        <strain evidence="2">MN1</strain>
    </source>
</reference>
<evidence type="ECO:0000256" key="1">
    <source>
        <dbReference type="ARBA" id="ARBA00022801"/>
    </source>
</evidence>
<dbReference type="Gene3D" id="3.40.50.1000">
    <property type="entry name" value="HAD superfamily/HAD-like"/>
    <property type="match status" value="1"/>
</dbReference>
<dbReference type="GeneID" id="64629930"/>
<dbReference type="GO" id="GO:0016787">
    <property type="term" value="F:hydrolase activity"/>
    <property type="evidence" value="ECO:0007669"/>
    <property type="project" value="UniProtKB-KW"/>
</dbReference>
<dbReference type="EMBL" id="JABBWG010000020">
    <property type="protein sequence ID" value="KAG1814686.1"/>
    <property type="molecule type" value="Genomic_DNA"/>
</dbReference>
<gene>
    <name evidence="2" type="ORF">BJ212DRAFT_1361386</name>
</gene>
<organism evidence="2 3">
    <name type="scientific">Suillus subaureus</name>
    <dbReference type="NCBI Taxonomy" id="48587"/>
    <lineage>
        <taxon>Eukaryota</taxon>
        <taxon>Fungi</taxon>
        <taxon>Dikarya</taxon>
        <taxon>Basidiomycota</taxon>
        <taxon>Agaricomycotina</taxon>
        <taxon>Agaricomycetes</taxon>
        <taxon>Agaricomycetidae</taxon>
        <taxon>Boletales</taxon>
        <taxon>Suillineae</taxon>
        <taxon>Suillaceae</taxon>
        <taxon>Suillus</taxon>
    </lineage>
</organism>
<dbReference type="InterPro" id="IPR036412">
    <property type="entry name" value="HAD-like_sf"/>
</dbReference>
<comment type="caution">
    <text evidence="2">The sequence shown here is derived from an EMBL/GenBank/DDBJ whole genome shotgun (WGS) entry which is preliminary data.</text>
</comment>
<keyword evidence="3" id="KW-1185">Reference proteome</keyword>
<dbReference type="AlphaFoldDB" id="A0A9P7E9G7"/>
<dbReference type="InterPro" id="IPR051540">
    <property type="entry name" value="S-2-haloacid_dehalogenase"/>
</dbReference>
<dbReference type="OrthoDB" id="2363873at2759"/>
<dbReference type="Proteomes" id="UP000807769">
    <property type="component" value="Unassembled WGS sequence"/>
</dbReference>